<accession>A0ABU1WSW8</accession>
<comment type="similarity">
    <text evidence="1 5">Belongs to the acylphosphatase family.</text>
</comment>
<dbReference type="InterPro" id="IPR036046">
    <property type="entry name" value="Acylphosphatase-like_dom_sf"/>
</dbReference>
<organism evidence="7 8">
    <name type="scientific">Hydrogenophaga palleronii</name>
    <dbReference type="NCBI Taxonomy" id="65655"/>
    <lineage>
        <taxon>Bacteria</taxon>
        <taxon>Pseudomonadati</taxon>
        <taxon>Pseudomonadota</taxon>
        <taxon>Betaproteobacteria</taxon>
        <taxon>Burkholderiales</taxon>
        <taxon>Comamonadaceae</taxon>
        <taxon>Hydrogenophaga</taxon>
    </lineage>
</organism>
<comment type="catalytic activity">
    <reaction evidence="3 4">
        <text>an acyl phosphate + H2O = a carboxylate + phosphate + H(+)</text>
        <dbReference type="Rhea" id="RHEA:14965"/>
        <dbReference type="ChEBI" id="CHEBI:15377"/>
        <dbReference type="ChEBI" id="CHEBI:15378"/>
        <dbReference type="ChEBI" id="CHEBI:29067"/>
        <dbReference type="ChEBI" id="CHEBI:43474"/>
        <dbReference type="ChEBI" id="CHEBI:59918"/>
        <dbReference type="EC" id="3.6.1.7"/>
    </reaction>
</comment>
<sequence length="103" mass="11071">MTAPDLPPTSDPITRHLRITGRVQGVGYRWSMAQQAQRLGVTGWVRNRTDGSVEAVAQGSTNVVQALIEWAHHGPGPAQVAGVAVTETEAGEVLGRFEQRETV</sequence>
<protein>
    <recommendedName>
        <fullName evidence="2 4">acylphosphatase</fullName>
        <ecNumber evidence="2 4">3.6.1.7</ecNumber>
    </recommendedName>
</protein>
<keyword evidence="8" id="KW-1185">Reference proteome</keyword>
<dbReference type="PANTHER" id="PTHR47268:SF4">
    <property type="entry name" value="ACYLPHOSPHATASE"/>
    <property type="match status" value="1"/>
</dbReference>
<evidence type="ECO:0000256" key="1">
    <source>
        <dbReference type="ARBA" id="ARBA00005614"/>
    </source>
</evidence>
<feature type="domain" description="Acylphosphatase-like" evidence="6">
    <location>
        <begin position="14"/>
        <end position="101"/>
    </location>
</feature>
<comment type="caution">
    <text evidence="7">The sequence shown here is derived from an EMBL/GenBank/DDBJ whole genome shotgun (WGS) entry which is preliminary data.</text>
</comment>
<feature type="active site" evidence="4">
    <location>
        <position position="29"/>
    </location>
</feature>
<evidence type="ECO:0000256" key="3">
    <source>
        <dbReference type="ARBA" id="ARBA00047645"/>
    </source>
</evidence>
<dbReference type="PRINTS" id="PR00112">
    <property type="entry name" value="ACYLPHPHTASE"/>
</dbReference>
<dbReference type="GO" id="GO:0003998">
    <property type="term" value="F:acylphosphatase activity"/>
    <property type="evidence" value="ECO:0007669"/>
    <property type="project" value="UniProtKB-EC"/>
</dbReference>
<evidence type="ECO:0000313" key="7">
    <source>
        <dbReference type="EMBL" id="MDR7152279.1"/>
    </source>
</evidence>
<dbReference type="RefSeq" id="WP_310320830.1">
    <property type="nucleotide sequence ID" value="NZ_JAVDWU010000010.1"/>
</dbReference>
<dbReference type="PANTHER" id="PTHR47268">
    <property type="entry name" value="ACYLPHOSPHATASE"/>
    <property type="match status" value="1"/>
</dbReference>
<feature type="active site" evidence="4">
    <location>
        <position position="47"/>
    </location>
</feature>
<evidence type="ECO:0000256" key="4">
    <source>
        <dbReference type="PROSITE-ProRule" id="PRU00520"/>
    </source>
</evidence>
<gene>
    <name evidence="7" type="ORF">J2W49_004255</name>
</gene>
<dbReference type="EC" id="3.6.1.7" evidence="2 4"/>
<keyword evidence="4 7" id="KW-0378">Hydrolase</keyword>
<dbReference type="PROSITE" id="PS51160">
    <property type="entry name" value="ACYLPHOSPHATASE_3"/>
    <property type="match status" value="1"/>
</dbReference>
<reference evidence="7 8" key="1">
    <citation type="submission" date="2023-07" db="EMBL/GenBank/DDBJ databases">
        <title>Sorghum-associated microbial communities from plants grown in Nebraska, USA.</title>
        <authorList>
            <person name="Schachtman D."/>
        </authorList>
    </citation>
    <scope>NUCLEOTIDE SEQUENCE [LARGE SCALE GENOMIC DNA]</scope>
    <source>
        <strain evidence="7 8">4249</strain>
    </source>
</reference>
<evidence type="ECO:0000256" key="2">
    <source>
        <dbReference type="ARBA" id="ARBA00012150"/>
    </source>
</evidence>
<dbReference type="Proteomes" id="UP001265700">
    <property type="component" value="Unassembled WGS sequence"/>
</dbReference>
<name>A0ABU1WSW8_9BURK</name>
<dbReference type="InterPro" id="IPR017968">
    <property type="entry name" value="Acylphosphatase_CS"/>
</dbReference>
<evidence type="ECO:0000259" key="6">
    <source>
        <dbReference type="PROSITE" id="PS51160"/>
    </source>
</evidence>
<dbReference type="PROSITE" id="PS00151">
    <property type="entry name" value="ACYLPHOSPHATASE_2"/>
    <property type="match status" value="1"/>
</dbReference>
<evidence type="ECO:0000256" key="5">
    <source>
        <dbReference type="RuleBase" id="RU004168"/>
    </source>
</evidence>
<dbReference type="SUPFAM" id="SSF54975">
    <property type="entry name" value="Acylphosphatase/BLUF domain-like"/>
    <property type="match status" value="1"/>
</dbReference>
<dbReference type="InterPro" id="IPR020456">
    <property type="entry name" value="Acylphosphatase"/>
</dbReference>
<dbReference type="Pfam" id="PF00708">
    <property type="entry name" value="Acylphosphatase"/>
    <property type="match status" value="1"/>
</dbReference>
<dbReference type="EMBL" id="JAVDWU010000010">
    <property type="protein sequence ID" value="MDR7152279.1"/>
    <property type="molecule type" value="Genomic_DNA"/>
</dbReference>
<dbReference type="InterPro" id="IPR001792">
    <property type="entry name" value="Acylphosphatase-like_dom"/>
</dbReference>
<proteinExistence type="inferred from homology"/>
<evidence type="ECO:0000313" key="8">
    <source>
        <dbReference type="Proteomes" id="UP001265700"/>
    </source>
</evidence>
<dbReference type="Gene3D" id="3.30.70.100">
    <property type="match status" value="1"/>
</dbReference>